<name>A0AAV4MV06_CAEEX</name>
<gene>
    <name evidence="1" type="ORF">CEXT_398561</name>
</gene>
<reference evidence="1 2" key="1">
    <citation type="submission" date="2021-06" db="EMBL/GenBank/DDBJ databases">
        <title>Caerostris extrusa draft genome.</title>
        <authorList>
            <person name="Kono N."/>
            <person name="Arakawa K."/>
        </authorList>
    </citation>
    <scope>NUCLEOTIDE SEQUENCE [LARGE SCALE GENOMIC DNA]</scope>
</reference>
<proteinExistence type="predicted"/>
<protein>
    <submittedName>
        <fullName evidence="1">Uncharacterized protein</fullName>
    </submittedName>
</protein>
<accession>A0AAV4MV06</accession>
<dbReference type="Proteomes" id="UP001054945">
    <property type="component" value="Unassembled WGS sequence"/>
</dbReference>
<organism evidence="1 2">
    <name type="scientific">Caerostris extrusa</name>
    <name type="common">Bark spider</name>
    <name type="synonym">Caerostris bankana</name>
    <dbReference type="NCBI Taxonomy" id="172846"/>
    <lineage>
        <taxon>Eukaryota</taxon>
        <taxon>Metazoa</taxon>
        <taxon>Ecdysozoa</taxon>
        <taxon>Arthropoda</taxon>
        <taxon>Chelicerata</taxon>
        <taxon>Arachnida</taxon>
        <taxon>Araneae</taxon>
        <taxon>Araneomorphae</taxon>
        <taxon>Entelegynae</taxon>
        <taxon>Araneoidea</taxon>
        <taxon>Araneidae</taxon>
        <taxon>Caerostris</taxon>
    </lineage>
</organism>
<sequence>MREGVLTGHIDEFGWCSSFPVHQQKDSERESSRGTKRKLHFGFGGNGGLTGHIDEFRWCSRFTVHQKKDSEKVLVGPKRKLHFGFDGSTRKLHSRILWEIYPKTIPIVFQRVGGLAALQVRIPAFKD</sequence>
<comment type="caution">
    <text evidence="1">The sequence shown here is derived from an EMBL/GenBank/DDBJ whole genome shotgun (WGS) entry which is preliminary data.</text>
</comment>
<evidence type="ECO:0000313" key="2">
    <source>
        <dbReference type="Proteomes" id="UP001054945"/>
    </source>
</evidence>
<keyword evidence="2" id="KW-1185">Reference proteome</keyword>
<evidence type="ECO:0000313" key="1">
    <source>
        <dbReference type="EMBL" id="GIX75724.1"/>
    </source>
</evidence>
<dbReference type="EMBL" id="BPLR01020191">
    <property type="protein sequence ID" value="GIX75724.1"/>
    <property type="molecule type" value="Genomic_DNA"/>
</dbReference>
<dbReference type="AlphaFoldDB" id="A0AAV4MV06"/>